<sequence>MGPDHMKTVQSTPKQELEELYQGIPDESVNLTFQDLANVTSSHNRNSTIEHVSEANIISNNNNPSKVPSSSLSTVSSLDFRKGLEALNHSHHHHDNNYNNHHHHQGFGHRCGDSPWGRFSHASGGAPSAQSRAGEYSMSYDAMKSGECLASGKGGSGRRRRPGIPHSKICTICSNYAYVFTTRCLVCGRVYCRQCVEIGMGEMIEGRKCIECLGLRFSQRYIERAGMVGCFSWRYPSTLKHAEL</sequence>
<dbReference type="STRING" id="157652.A0A371FSR7"/>
<reference evidence="1" key="1">
    <citation type="submission" date="2018-05" db="EMBL/GenBank/DDBJ databases">
        <title>Draft genome of Mucuna pruriens seed.</title>
        <authorList>
            <person name="Nnadi N.E."/>
            <person name="Vos R."/>
            <person name="Hasami M.H."/>
            <person name="Devisetty U.K."/>
            <person name="Aguiy J.C."/>
        </authorList>
    </citation>
    <scope>NUCLEOTIDE SEQUENCE [LARGE SCALE GENOMIC DNA]</scope>
    <source>
        <strain evidence="1">JCA_2017</strain>
    </source>
</reference>
<protein>
    <recommendedName>
        <fullName evidence="3">Extra-large guanine nucleotide-binding protein 3</fullName>
    </recommendedName>
</protein>
<dbReference type="Proteomes" id="UP000257109">
    <property type="component" value="Unassembled WGS sequence"/>
</dbReference>
<keyword evidence="2" id="KW-1185">Reference proteome</keyword>
<dbReference type="OrthoDB" id="1746176at2759"/>
<dbReference type="EMBL" id="QJKJ01007955">
    <property type="protein sequence ID" value="RDX81348.1"/>
    <property type="molecule type" value="Genomic_DNA"/>
</dbReference>
<dbReference type="PANTHER" id="PTHR36486:SF3">
    <property type="entry name" value="ZINC FINGER, RING_FYVE_PHD-TYPE-RELATED"/>
    <property type="match status" value="1"/>
</dbReference>
<proteinExistence type="predicted"/>
<dbReference type="PANTHER" id="PTHR36486">
    <property type="entry name" value="OS01G0977800 PROTEIN"/>
    <property type="match status" value="1"/>
</dbReference>
<evidence type="ECO:0000313" key="1">
    <source>
        <dbReference type="EMBL" id="RDX81348.1"/>
    </source>
</evidence>
<evidence type="ECO:0008006" key="3">
    <source>
        <dbReference type="Google" id="ProtNLM"/>
    </source>
</evidence>
<accession>A0A371FSR7</accession>
<feature type="non-terminal residue" evidence="1">
    <location>
        <position position="1"/>
    </location>
</feature>
<comment type="caution">
    <text evidence="1">The sequence shown here is derived from an EMBL/GenBank/DDBJ whole genome shotgun (WGS) entry which is preliminary data.</text>
</comment>
<dbReference type="InterPro" id="IPR053057">
    <property type="entry name" value="XLG_GTP-binding"/>
</dbReference>
<evidence type="ECO:0000313" key="2">
    <source>
        <dbReference type="Proteomes" id="UP000257109"/>
    </source>
</evidence>
<feature type="non-terminal residue" evidence="1">
    <location>
        <position position="244"/>
    </location>
</feature>
<name>A0A371FSR7_MUCPR</name>
<gene>
    <name evidence="1" type="ORF">CR513_37984</name>
</gene>
<dbReference type="AlphaFoldDB" id="A0A371FSR7"/>
<organism evidence="1 2">
    <name type="scientific">Mucuna pruriens</name>
    <name type="common">Velvet bean</name>
    <name type="synonym">Dolichos pruriens</name>
    <dbReference type="NCBI Taxonomy" id="157652"/>
    <lineage>
        <taxon>Eukaryota</taxon>
        <taxon>Viridiplantae</taxon>
        <taxon>Streptophyta</taxon>
        <taxon>Embryophyta</taxon>
        <taxon>Tracheophyta</taxon>
        <taxon>Spermatophyta</taxon>
        <taxon>Magnoliopsida</taxon>
        <taxon>eudicotyledons</taxon>
        <taxon>Gunneridae</taxon>
        <taxon>Pentapetalae</taxon>
        <taxon>rosids</taxon>
        <taxon>fabids</taxon>
        <taxon>Fabales</taxon>
        <taxon>Fabaceae</taxon>
        <taxon>Papilionoideae</taxon>
        <taxon>50 kb inversion clade</taxon>
        <taxon>NPAAA clade</taxon>
        <taxon>indigoferoid/millettioid clade</taxon>
        <taxon>Phaseoleae</taxon>
        <taxon>Mucuna</taxon>
    </lineage>
</organism>